<dbReference type="STRING" id="142842.SAMN02745118_01129"/>
<dbReference type="Gene3D" id="1.10.10.10">
    <property type="entry name" value="Winged helix-like DNA-binding domain superfamily/Winged helix DNA-binding domain"/>
    <property type="match status" value="1"/>
</dbReference>
<evidence type="ECO:0000259" key="1">
    <source>
        <dbReference type="Pfam" id="PF03551"/>
    </source>
</evidence>
<proteinExistence type="predicted"/>
<dbReference type="OrthoDB" id="1683430at2"/>
<dbReference type="Proteomes" id="UP000190625">
    <property type="component" value="Unassembled WGS sequence"/>
</dbReference>
<dbReference type="Pfam" id="PF03551">
    <property type="entry name" value="PadR"/>
    <property type="match status" value="1"/>
</dbReference>
<accession>A0A1T4LGX3</accession>
<dbReference type="AlphaFoldDB" id="A0A1T4LGX3"/>
<dbReference type="InterPro" id="IPR036388">
    <property type="entry name" value="WH-like_DNA-bd_sf"/>
</dbReference>
<dbReference type="InterPro" id="IPR005149">
    <property type="entry name" value="Tscrpt_reg_PadR_N"/>
</dbReference>
<protein>
    <submittedName>
        <fullName evidence="2">Transcriptional regulator PadR-like family protein</fullName>
    </submittedName>
</protein>
<dbReference type="PANTHER" id="PTHR43252">
    <property type="entry name" value="TRANSCRIPTIONAL REGULATOR YQJI"/>
    <property type="match status" value="1"/>
</dbReference>
<dbReference type="SUPFAM" id="SSF46785">
    <property type="entry name" value="Winged helix' DNA-binding domain"/>
    <property type="match status" value="1"/>
</dbReference>
<evidence type="ECO:0000313" key="2">
    <source>
        <dbReference type="EMBL" id="SJZ53856.1"/>
    </source>
</evidence>
<gene>
    <name evidence="2" type="ORF">SAMN02745118_01129</name>
</gene>
<organism evidence="2 3">
    <name type="scientific">Selenihalanaerobacter shriftii</name>
    <dbReference type="NCBI Taxonomy" id="142842"/>
    <lineage>
        <taxon>Bacteria</taxon>
        <taxon>Bacillati</taxon>
        <taxon>Bacillota</taxon>
        <taxon>Clostridia</taxon>
        <taxon>Halanaerobiales</taxon>
        <taxon>Halobacteroidaceae</taxon>
        <taxon>Selenihalanaerobacter</taxon>
    </lineage>
</organism>
<name>A0A1T4LGX3_9FIRM</name>
<keyword evidence="3" id="KW-1185">Reference proteome</keyword>
<dbReference type="PANTHER" id="PTHR43252:SF5">
    <property type="entry name" value="TRANSCRIPTIONAL REGULATOR, PADR-LIKE FAMILY"/>
    <property type="match status" value="1"/>
</dbReference>
<evidence type="ECO:0000313" key="3">
    <source>
        <dbReference type="Proteomes" id="UP000190625"/>
    </source>
</evidence>
<dbReference type="InterPro" id="IPR036390">
    <property type="entry name" value="WH_DNA-bd_sf"/>
</dbReference>
<dbReference type="EMBL" id="FUWM01000008">
    <property type="protein sequence ID" value="SJZ53856.1"/>
    <property type="molecule type" value="Genomic_DNA"/>
</dbReference>
<dbReference type="RefSeq" id="WP_078809617.1">
    <property type="nucleotide sequence ID" value="NZ_FUWM01000008.1"/>
</dbReference>
<feature type="domain" description="Transcription regulator PadR N-terminal" evidence="1">
    <location>
        <begin position="26"/>
        <end position="99"/>
    </location>
</feature>
<sequence>MGEYKGKLNRQFPAKISTTAFTSIYILHLLKGNKKMYGQRILDTINDQMDARWKPSRGMVYPLLREMEEEEYVESWWSEPDKRSIRYYRLTEKGGDHLEKMKIKYKSSFREARKIIETAIDEIYQGNI</sequence>
<reference evidence="3" key="1">
    <citation type="submission" date="2017-02" db="EMBL/GenBank/DDBJ databases">
        <authorList>
            <person name="Varghese N."/>
            <person name="Submissions S."/>
        </authorList>
    </citation>
    <scope>NUCLEOTIDE SEQUENCE [LARGE SCALE GENOMIC DNA]</scope>
    <source>
        <strain evidence="3">ATCC BAA-73</strain>
    </source>
</reference>